<evidence type="ECO:0000313" key="11">
    <source>
        <dbReference type="Proteomes" id="UP000516437"/>
    </source>
</evidence>
<evidence type="ECO:0000256" key="3">
    <source>
        <dbReference type="ARBA" id="ARBA00023125"/>
    </source>
</evidence>
<dbReference type="CDD" id="cd00018">
    <property type="entry name" value="AP2"/>
    <property type="match status" value="1"/>
</dbReference>
<dbReference type="InterPro" id="IPR016177">
    <property type="entry name" value="DNA-bd_dom_sf"/>
</dbReference>
<evidence type="ECO:0000256" key="8">
    <source>
        <dbReference type="SAM" id="MobiDB-lite"/>
    </source>
</evidence>
<keyword evidence="2" id="KW-0805">Transcription regulation</keyword>
<feature type="region of interest" description="Disordered" evidence="8">
    <location>
        <begin position="1"/>
        <end position="42"/>
    </location>
</feature>
<evidence type="ECO:0000256" key="1">
    <source>
        <dbReference type="ARBA" id="ARBA00004123"/>
    </source>
</evidence>
<feature type="compositionally biased region" description="Polar residues" evidence="8">
    <location>
        <begin position="26"/>
        <end position="36"/>
    </location>
</feature>
<dbReference type="InterPro" id="IPR001471">
    <property type="entry name" value="AP2/ERF_dom"/>
</dbReference>
<dbReference type="AlphaFoldDB" id="A0A6A1VWP3"/>
<dbReference type="GO" id="GO:0005634">
    <property type="term" value="C:nucleus"/>
    <property type="evidence" value="ECO:0007669"/>
    <property type="project" value="UniProtKB-SubCell"/>
</dbReference>
<gene>
    <name evidence="10" type="ORF">CJ030_MR4G021148</name>
</gene>
<feature type="domain" description="AP2/ERF" evidence="9">
    <location>
        <begin position="68"/>
        <end position="125"/>
    </location>
</feature>
<dbReference type="PANTHER" id="PTHR31839">
    <property type="entry name" value="DEHYDRATION-RESPONSIVE ELEMENT-BINDING PROTEIN 1D"/>
    <property type="match status" value="1"/>
</dbReference>
<dbReference type="PANTHER" id="PTHR31839:SF25">
    <property type="entry name" value="DEHYDRATION-RESPONSIVE ELEMENT-BINDING PROTEIN 1F"/>
    <property type="match status" value="1"/>
</dbReference>
<dbReference type="Proteomes" id="UP000516437">
    <property type="component" value="Chromosome 4"/>
</dbReference>
<dbReference type="SMART" id="SM00380">
    <property type="entry name" value="AP2"/>
    <property type="match status" value="1"/>
</dbReference>
<evidence type="ECO:0000256" key="5">
    <source>
        <dbReference type="ARBA" id="ARBA00023163"/>
    </source>
</evidence>
<proteinExistence type="inferred from homology"/>
<dbReference type="InterPro" id="IPR045277">
    <property type="entry name" value="DRE1A-I"/>
</dbReference>
<evidence type="ECO:0000313" key="10">
    <source>
        <dbReference type="EMBL" id="KAB1217173.1"/>
    </source>
</evidence>
<dbReference type="OrthoDB" id="676764at2759"/>
<comment type="similarity">
    <text evidence="7">Belongs to the AP2/ERF transcription factor family. ERF subfamily.</text>
</comment>
<evidence type="ECO:0000256" key="6">
    <source>
        <dbReference type="ARBA" id="ARBA00023242"/>
    </source>
</evidence>
<dbReference type="PRINTS" id="PR00367">
    <property type="entry name" value="ETHRSPELEMNT"/>
</dbReference>
<protein>
    <submittedName>
        <fullName evidence="10">Dehydration-responsive element-binding protein 1F</fullName>
    </submittedName>
</protein>
<evidence type="ECO:0000256" key="7">
    <source>
        <dbReference type="ARBA" id="ARBA00024343"/>
    </source>
</evidence>
<organism evidence="10 11">
    <name type="scientific">Morella rubra</name>
    <name type="common">Chinese bayberry</name>
    <dbReference type="NCBI Taxonomy" id="262757"/>
    <lineage>
        <taxon>Eukaryota</taxon>
        <taxon>Viridiplantae</taxon>
        <taxon>Streptophyta</taxon>
        <taxon>Embryophyta</taxon>
        <taxon>Tracheophyta</taxon>
        <taxon>Spermatophyta</taxon>
        <taxon>Magnoliopsida</taxon>
        <taxon>eudicotyledons</taxon>
        <taxon>Gunneridae</taxon>
        <taxon>Pentapetalae</taxon>
        <taxon>rosids</taxon>
        <taxon>fabids</taxon>
        <taxon>Fagales</taxon>
        <taxon>Myricaceae</taxon>
        <taxon>Morella</taxon>
    </lineage>
</organism>
<comment type="subcellular location">
    <subcellularLocation>
        <location evidence="1">Nucleus</location>
    </subcellularLocation>
</comment>
<comment type="caution">
    <text evidence="10">The sequence shown here is derived from an EMBL/GenBank/DDBJ whole genome shotgun (WGS) entry which is preliminary data.</text>
</comment>
<dbReference type="GO" id="GO:0003677">
    <property type="term" value="F:DNA binding"/>
    <property type="evidence" value="ECO:0007669"/>
    <property type="project" value="UniProtKB-KW"/>
</dbReference>
<keyword evidence="5" id="KW-0804">Transcription</keyword>
<keyword evidence="3" id="KW-0238">DNA-binding</keyword>
<evidence type="ECO:0000259" key="9">
    <source>
        <dbReference type="PROSITE" id="PS51032"/>
    </source>
</evidence>
<evidence type="ECO:0000256" key="4">
    <source>
        <dbReference type="ARBA" id="ARBA00023159"/>
    </source>
</evidence>
<dbReference type="GO" id="GO:0003700">
    <property type="term" value="F:DNA-binding transcription factor activity"/>
    <property type="evidence" value="ECO:0007669"/>
    <property type="project" value="InterPro"/>
</dbReference>
<dbReference type="EMBL" id="RXIC02000022">
    <property type="protein sequence ID" value="KAB1217173.1"/>
    <property type="molecule type" value="Genomic_DNA"/>
</dbReference>
<dbReference type="SUPFAM" id="SSF54171">
    <property type="entry name" value="DNA-binding domain"/>
    <property type="match status" value="1"/>
</dbReference>
<keyword evidence="6" id="KW-0539">Nucleus</keyword>
<keyword evidence="4" id="KW-0010">Activator</keyword>
<dbReference type="Gene3D" id="3.30.730.10">
    <property type="entry name" value="AP2/ERF domain"/>
    <property type="match status" value="1"/>
</dbReference>
<accession>A0A6A1VWP3</accession>
<dbReference type="InterPro" id="IPR036955">
    <property type="entry name" value="AP2/ERF_dom_sf"/>
</dbReference>
<reference evidence="10 11" key="1">
    <citation type="journal article" date="2019" name="Plant Biotechnol. J.">
        <title>The red bayberry genome and genetic basis of sex determination.</title>
        <authorList>
            <person name="Jia H.M."/>
            <person name="Jia H.J."/>
            <person name="Cai Q.L."/>
            <person name="Wang Y."/>
            <person name="Zhao H.B."/>
            <person name="Yang W.F."/>
            <person name="Wang G.Y."/>
            <person name="Li Y.H."/>
            <person name="Zhan D.L."/>
            <person name="Shen Y.T."/>
            <person name="Niu Q.F."/>
            <person name="Chang L."/>
            <person name="Qiu J."/>
            <person name="Zhao L."/>
            <person name="Xie H.B."/>
            <person name="Fu W.Y."/>
            <person name="Jin J."/>
            <person name="Li X.W."/>
            <person name="Jiao Y."/>
            <person name="Zhou C.C."/>
            <person name="Tu T."/>
            <person name="Chai C.Y."/>
            <person name="Gao J.L."/>
            <person name="Fan L.J."/>
            <person name="van de Weg E."/>
            <person name="Wang J.Y."/>
            <person name="Gao Z.S."/>
        </authorList>
    </citation>
    <scope>NUCLEOTIDE SEQUENCE [LARGE SCALE GENOMIC DNA]</scope>
    <source>
        <tissue evidence="10">Leaves</tissue>
    </source>
</reference>
<sequence length="242" mass="26931">MDIFSQFSDPHPFGSDRTSIDKPETSPLSDEGSSSHRAARSDEEVILALSRPKKRAGRRIVNVTRHPVYHGVRRRNKNKWVCEVREPNKTSRIWLGTYPTAEMAARAHDVAVLALRKRSGCLNFADSVWRLPMPGSSDPKDIRRAAAEAAEVFRPREFGGDHCGCDVEKSSQKGGEMVEEVKAVQENAEYVDEEALFDMPGLLLNMAEGLLLSPPRCVQDDINLASVEGEAEASMSLWSFSF</sequence>
<evidence type="ECO:0000256" key="2">
    <source>
        <dbReference type="ARBA" id="ARBA00023015"/>
    </source>
</evidence>
<dbReference type="Pfam" id="PF00847">
    <property type="entry name" value="AP2"/>
    <property type="match status" value="1"/>
</dbReference>
<name>A0A6A1VWP3_9ROSI</name>
<dbReference type="PROSITE" id="PS51032">
    <property type="entry name" value="AP2_ERF"/>
    <property type="match status" value="1"/>
</dbReference>
<keyword evidence="11" id="KW-1185">Reference proteome</keyword>